<dbReference type="Proteomes" id="UP000180175">
    <property type="component" value="Chromosome"/>
</dbReference>
<reference evidence="1 3" key="1">
    <citation type="submission" date="2016-10" db="EMBL/GenBank/DDBJ databases">
        <title>Draft genome sequences of four alkaliphilic bacteria belonging to the Anaerobacillus genus.</title>
        <authorList>
            <person name="Bassil N.M."/>
            <person name="Lloyd J.R."/>
        </authorList>
    </citation>
    <scope>NUCLEOTIDE SEQUENCE [LARGE SCALE GENOMIC DNA]</scope>
    <source>
        <strain evidence="1 3">NB2006</strain>
    </source>
</reference>
<dbReference type="AlphaFoldDB" id="A0A1S2KW05"/>
<dbReference type="EMBL" id="CP063356">
    <property type="protein sequence ID" value="QOY36822.1"/>
    <property type="molecule type" value="Genomic_DNA"/>
</dbReference>
<evidence type="ECO:0000313" key="1">
    <source>
        <dbReference type="EMBL" id="OIJ04316.1"/>
    </source>
</evidence>
<evidence type="ECO:0000313" key="3">
    <source>
        <dbReference type="Proteomes" id="UP000180175"/>
    </source>
</evidence>
<keyword evidence="3" id="KW-1185">Reference proteome</keyword>
<dbReference type="KEGG" id="aia:AWH56_003985"/>
<proteinExistence type="predicted"/>
<sequence length="164" mass="19715">MSFELPELDQKETQKEVEKYLSRYRLYKYLSFEDAEASITASYSERFHGPTNSTSDQTAQIAVSNANDQEERRAFCERVERAVRRLPPMERFLIEKRYMSEDAEYINDFTVYCHRFQPPISHVTYGNIRWKAFYKLALNLNLAEKKMNNRWFNEINFDYEKCDV</sequence>
<dbReference type="RefSeq" id="WP_071319284.1">
    <property type="nucleotide sequence ID" value="NZ_CP063356.2"/>
</dbReference>
<dbReference type="EMBL" id="LQXD01000201">
    <property type="protein sequence ID" value="OIJ04316.1"/>
    <property type="molecule type" value="Genomic_DNA"/>
</dbReference>
<dbReference type="OrthoDB" id="1797434at2"/>
<dbReference type="NCBIfam" id="TIGR01637">
    <property type="entry name" value="phage_arpU"/>
    <property type="match status" value="1"/>
</dbReference>
<dbReference type="InterPro" id="IPR006524">
    <property type="entry name" value="ArpU-like"/>
</dbReference>
<reference evidence="2" key="4">
    <citation type="submission" date="2020-10" db="EMBL/GenBank/DDBJ databases">
        <authorList>
            <person name="Bassil N.M."/>
            <person name="Lloyd J.R."/>
        </authorList>
    </citation>
    <scope>NUCLEOTIDE SEQUENCE</scope>
    <source>
        <strain evidence="2">NB2006</strain>
    </source>
</reference>
<evidence type="ECO:0000313" key="2">
    <source>
        <dbReference type="EMBL" id="QOY36822.1"/>
    </source>
</evidence>
<name>A0A1S2KW05_9BACI</name>
<gene>
    <name evidence="2" type="ORF">AWH56_003985</name>
    <name evidence="1" type="ORF">AWH56_23135</name>
</gene>
<organism evidence="1 3">
    <name type="scientific">Anaerobacillus isosaccharinicus</name>
    <dbReference type="NCBI Taxonomy" id="1532552"/>
    <lineage>
        <taxon>Bacteria</taxon>
        <taxon>Bacillati</taxon>
        <taxon>Bacillota</taxon>
        <taxon>Bacilli</taxon>
        <taxon>Bacillales</taxon>
        <taxon>Bacillaceae</taxon>
        <taxon>Anaerobacillus</taxon>
    </lineage>
</organism>
<protein>
    <submittedName>
        <fullName evidence="1">Transcriptional regulator</fullName>
    </submittedName>
</protein>
<reference evidence="2 3" key="2">
    <citation type="journal article" date="2017" name="Genome Announc.">
        <title>Draft Genome Sequences of Four Alkaliphilic Bacteria Belonging to the Anaerobacillus Genus.</title>
        <authorList>
            <person name="Bassil N.M."/>
            <person name="Lloyd J.R."/>
        </authorList>
    </citation>
    <scope>NUCLEOTIDE SEQUENCE [LARGE SCALE GENOMIC DNA]</scope>
    <source>
        <strain evidence="2 3">NB2006</strain>
    </source>
</reference>
<reference evidence="2 3" key="3">
    <citation type="journal article" date="2019" name="Int. J. Syst. Evol. Microbiol.">
        <title>Anaerobacillus isosaccharinicus sp. nov., an alkaliphilic bacterium which degrades isosaccharinic acid.</title>
        <authorList>
            <person name="Bassil N.M."/>
            <person name="Lloyd J.R."/>
        </authorList>
    </citation>
    <scope>NUCLEOTIDE SEQUENCE [LARGE SCALE GENOMIC DNA]</scope>
    <source>
        <strain evidence="2 3">NB2006</strain>
    </source>
</reference>
<accession>A0A1S2KW05</accession>